<keyword evidence="4" id="KW-0489">Methyltransferase</keyword>
<dbReference type="CDD" id="cd19172">
    <property type="entry name" value="SET_SETD2"/>
    <property type="match status" value="1"/>
</dbReference>
<feature type="domain" description="Post-SET" evidence="13">
    <location>
        <begin position="908"/>
        <end position="924"/>
    </location>
</feature>
<evidence type="ECO:0000256" key="11">
    <source>
        <dbReference type="SAM" id="MobiDB-lite"/>
    </source>
</evidence>
<comment type="subcellular location">
    <subcellularLocation>
        <location evidence="2">Chromosome</location>
    </subcellularLocation>
    <subcellularLocation>
        <location evidence="1">Nucleus</location>
    </subcellularLocation>
</comment>
<evidence type="ECO:0000259" key="15">
    <source>
        <dbReference type="PROSITE" id="PS51215"/>
    </source>
</evidence>
<feature type="compositionally biased region" description="Basic and acidic residues" evidence="11">
    <location>
        <begin position="1372"/>
        <end position="1388"/>
    </location>
</feature>
<feature type="compositionally biased region" description="Basic and acidic residues" evidence="11">
    <location>
        <begin position="1425"/>
        <end position="1434"/>
    </location>
</feature>
<evidence type="ECO:0000256" key="7">
    <source>
        <dbReference type="ARBA" id="ARBA00022723"/>
    </source>
</evidence>
<dbReference type="SUPFAM" id="SSF82199">
    <property type="entry name" value="SET domain"/>
    <property type="match status" value="1"/>
</dbReference>
<feature type="region of interest" description="Disordered" evidence="11">
    <location>
        <begin position="1366"/>
        <end position="1451"/>
    </location>
</feature>
<dbReference type="GO" id="GO:0005694">
    <property type="term" value="C:chromosome"/>
    <property type="evidence" value="ECO:0007669"/>
    <property type="project" value="UniProtKB-SubCell"/>
</dbReference>
<dbReference type="SMART" id="SM00508">
    <property type="entry name" value="PostSET"/>
    <property type="match status" value="1"/>
</dbReference>
<evidence type="ECO:0008006" key="18">
    <source>
        <dbReference type="Google" id="ProtNLM"/>
    </source>
</evidence>
<dbReference type="PROSITE" id="PS50280">
    <property type="entry name" value="SET"/>
    <property type="match status" value="1"/>
</dbReference>
<evidence type="ECO:0000256" key="1">
    <source>
        <dbReference type="ARBA" id="ARBA00004123"/>
    </source>
</evidence>
<keyword evidence="17" id="KW-1185">Reference proteome</keyword>
<feature type="compositionally biased region" description="Polar residues" evidence="11">
    <location>
        <begin position="565"/>
        <end position="582"/>
    </location>
</feature>
<evidence type="ECO:0000259" key="12">
    <source>
        <dbReference type="PROSITE" id="PS50280"/>
    </source>
</evidence>
<evidence type="ECO:0000256" key="4">
    <source>
        <dbReference type="ARBA" id="ARBA00022603"/>
    </source>
</evidence>
<evidence type="ECO:0000256" key="3">
    <source>
        <dbReference type="ARBA" id="ARBA00022454"/>
    </source>
</evidence>
<proteinExistence type="predicted"/>
<dbReference type="GO" id="GO:0005634">
    <property type="term" value="C:nucleus"/>
    <property type="evidence" value="ECO:0007669"/>
    <property type="project" value="UniProtKB-SubCell"/>
</dbReference>
<evidence type="ECO:0000259" key="14">
    <source>
        <dbReference type="PROSITE" id="PS51050"/>
    </source>
</evidence>
<dbReference type="InterPro" id="IPR050777">
    <property type="entry name" value="SET2_Histone-Lys_MeTrsfase"/>
</dbReference>
<dbReference type="PANTHER" id="PTHR22884">
    <property type="entry name" value="SET DOMAIN PROTEINS"/>
    <property type="match status" value="1"/>
</dbReference>
<accession>A0A8X8Z441</accession>
<sequence>MNLHEQSSMFTEMTLGEDMYGIGIKDEAFMIDFDLDIGKLSASPRPYESSFVAVDIPSLSMVESEVSGSDLLSPFDSFCAHESLEQKDCVAPGTNADAVDLVGQAYSSIQCPSDGNDTTGLDASDLAVVPEPSVQGDGEANKVVVGTDKTCTPSHSLIVYTSSRRRSARNTKSGQINESPSSSKCRRAVNKSSEFDLSFFPVTRRSRSLSTNRARSSVWGDLGNILPDIDQSSVFEKSLGNERKLRREKGGKGKRKGTRDQIGKKSIQKSLVVTGHISLKVKIGNKLCTPGNVTESFSASGKDISGLVDTNNKLGEEVPRDFSAPCERDLKKVMSSDGSALNTHLKVKGTLYNQSLDTSSNFHEIRSLEEVDNSRTLTEIQRSDVGTSPDSEVINSIPDVSLCEKGLLDVQDGSILSKAHSSSMDNISNLILLPKHSKKGKKKVKHHQADNCVLGSKLSSVGTRNNSTEERVSFKDVSCLCPSRAEPYLNGEDTKPCSNSPVCDTLIPCSNGAKFHKCSSATAKGRSKGRSRNFPNEKEAASKKKGNKNSLDRNEAPYDVGGTGAFSNGVTGPINTEKSSINGVREKYDPPRNAWVLCDKCQKWRRIQAALADQIEETNCGWTCQDNADKAYADCSIPQEKSNSDINEELEISDRSCDEDASGTFRKLNQDRPKVALQSSWTLIKSNTFLHRSRKTQTIDEVMVCHCKTPSDGRMGCGDKCLNRMLNIECVQGTCPCGELCSNQQFQRRKYSKLKWFRCGKKGYGLQALEDMPHGQFLIEYVGEVLDVHAYEARQREYGMRGHKHFYFMTLNGSEVRVQLKYLNVISCNLKFFSVLGCYELLSQNVVIDASAKGNLGRFINHSCDPNCRTEKWMVNGEVCIGLFTLRDIKKGEEVTFDYNFVRVFGAAAKKCECGSANCRGYIGGDLTNSEVIAQDDSDDEYAEPVMTCEGDMSEDWNEIVLNNSKDEIANELPESIYSMEKCVGAVGESLITSHTSDTSPQIDEGVDPAQAEIRVDDGIGVYDSIGNNFAANVVEKLNYNKTMGEFLKRYTPVGCKVECEGIASQMRESSQIKDINSELDGIVNKSMSSTHKTTISVPHSKSLSDKVEGNRNLKYPTVEGRDELAKSKCLTKTKRLFTLIKKGKPKLNALKDKLSPDVNKLSAELQKSKKLSKVSLSHHLEAVEGKLNELLDPEGGISKRKDSSRGYLKLLFLTAATGNNGHGEAIQSNRDLSMILDALLKTKSRTVLVDIIDKNGLHMLHNILKRYRKEFIKTPILRKLLKVLEYLATREILTLEHITGGPACPGVESFKDSVLTLTEHADKQVHQIARNFRDKWIPRSLRKTCCMERENAVFEYQQPTSHGGLLTSYDHWSDRGRKPTEATHSIETHPVTASGTAETSTPELSASGSSCRTSEPKTRKRKSRWDEPAEHPQSRCTNTLVGDDKHKGDEDIPPGFGTPCNGPMIPSNAPPTAPDHQERGVQMKQQSLNIVLGQQHLRFSARMPVTYGVPYSVMQQFEVPQAEVTDGWTTAPGVPFHPFPPLPPCAPVALVRSTSARCASSSAPTETAGQSSDTCLTYQTYQQNTKTCSSDSSHVSVAIGRPDLQQGALSSVICYGGSHALFYKTYPYFNKEFRSYLQDDSVAPVDSEEGQVRYLQGRTPHPTNTSFDLVSHLLHQEFSPDVPRFILGFWVFELVFCIVRLFQLTVICTRQFSHPCDDHVP</sequence>
<gene>
    <name evidence="16" type="ORF">SASPL_148156</name>
</gene>
<keyword evidence="8" id="KW-0863">Zinc-finger</keyword>
<reference evidence="16" key="1">
    <citation type="submission" date="2018-01" db="EMBL/GenBank/DDBJ databases">
        <authorList>
            <person name="Mao J.F."/>
        </authorList>
    </citation>
    <scope>NUCLEOTIDE SEQUENCE</scope>
    <source>
        <strain evidence="16">Huo1</strain>
        <tissue evidence="16">Leaf</tissue>
    </source>
</reference>
<dbReference type="InterPro" id="IPR006560">
    <property type="entry name" value="AWS_dom"/>
</dbReference>
<dbReference type="EMBL" id="PNBA02000019">
    <property type="protein sequence ID" value="KAG6390422.1"/>
    <property type="molecule type" value="Genomic_DNA"/>
</dbReference>
<dbReference type="GO" id="GO:0008270">
    <property type="term" value="F:zinc ion binding"/>
    <property type="evidence" value="ECO:0007669"/>
    <property type="project" value="UniProtKB-KW"/>
</dbReference>
<evidence type="ECO:0000313" key="16">
    <source>
        <dbReference type="EMBL" id="KAG6390422.1"/>
    </source>
</evidence>
<feature type="domain" description="AWS" evidence="15">
    <location>
        <begin position="700"/>
        <end position="750"/>
    </location>
</feature>
<feature type="domain" description="SET" evidence="12">
    <location>
        <begin position="752"/>
        <end position="900"/>
    </location>
</feature>
<feature type="compositionally biased region" description="Polar residues" evidence="11">
    <location>
        <begin position="1392"/>
        <end position="1414"/>
    </location>
</feature>
<evidence type="ECO:0000256" key="8">
    <source>
        <dbReference type="ARBA" id="ARBA00022771"/>
    </source>
</evidence>
<feature type="region of interest" description="Disordered" evidence="11">
    <location>
        <begin position="520"/>
        <end position="586"/>
    </location>
</feature>
<dbReference type="Proteomes" id="UP000298416">
    <property type="component" value="Unassembled WGS sequence"/>
</dbReference>
<feature type="domain" description="CW-type" evidence="14">
    <location>
        <begin position="589"/>
        <end position="643"/>
    </location>
</feature>
<dbReference type="Pfam" id="PF17907">
    <property type="entry name" value="AWS"/>
    <property type="match status" value="1"/>
</dbReference>
<evidence type="ECO:0000256" key="6">
    <source>
        <dbReference type="ARBA" id="ARBA00022691"/>
    </source>
</evidence>
<keyword evidence="5" id="KW-0808">Transferase</keyword>
<dbReference type="InterPro" id="IPR001214">
    <property type="entry name" value="SET_dom"/>
</dbReference>
<keyword evidence="9" id="KW-0862">Zinc</keyword>
<keyword evidence="6" id="KW-0949">S-adenosyl-L-methionine</keyword>
<dbReference type="PROSITE" id="PS51050">
    <property type="entry name" value="ZF_CW"/>
    <property type="match status" value="1"/>
</dbReference>
<evidence type="ECO:0000313" key="17">
    <source>
        <dbReference type="Proteomes" id="UP000298416"/>
    </source>
</evidence>
<dbReference type="InterPro" id="IPR011124">
    <property type="entry name" value="Znf_CW"/>
</dbReference>
<evidence type="ECO:0000259" key="13">
    <source>
        <dbReference type="PROSITE" id="PS50868"/>
    </source>
</evidence>
<dbReference type="Gene3D" id="3.30.40.100">
    <property type="match status" value="1"/>
</dbReference>
<evidence type="ECO:0000256" key="2">
    <source>
        <dbReference type="ARBA" id="ARBA00004286"/>
    </source>
</evidence>
<name>A0A8X8Z441_SALSN</name>
<dbReference type="Pfam" id="PF00856">
    <property type="entry name" value="SET"/>
    <property type="match status" value="1"/>
</dbReference>
<keyword evidence="7" id="KW-0479">Metal-binding</keyword>
<keyword evidence="10" id="KW-0539">Nucleus</keyword>
<dbReference type="InterPro" id="IPR003616">
    <property type="entry name" value="Post-SET_dom"/>
</dbReference>
<dbReference type="InterPro" id="IPR046341">
    <property type="entry name" value="SET_dom_sf"/>
</dbReference>
<evidence type="ECO:0000256" key="5">
    <source>
        <dbReference type="ARBA" id="ARBA00022679"/>
    </source>
</evidence>
<organism evidence="16">
    <name type="scientific">Salvia splendens</name>
    <name type="common">Scarlet sage</name>
    <dbReference type="NCBI Taxonomy" id="180675"/>
    <lineage>
        <taxon>Eukaryota</taxon>
        <taxon>Viridiplantae</taxon>
        <taxon>Streptophyta</taxon>
        <taxon>Embryophyta</taxon>
        <taxon>Tracheophyta</taxon>
        <taxon>Spermatophyta</taxon>
        <taxon>Magnoliopsida</taxon>
        <taxon>eudicotyledons</taxon>
        <taxon>Gunneridae</taxon>
        <taxon>Pentapetalae</taxon>
        <taxon>asterids</taxon>
        <taxon>lamiids</taxon>
        <taxon>Lamiales</taxon>
        <taxon>Lamiaceae</taxon>
        <taxon>Nepetoideae</taxon>
        <taxon>Mentheae</taxon>
        <taxon>Salviinae</taxon>
        <taxon>Salvia</taxon>
        <taxon>Salvia subgen. Calosphace</taxon>
        <taxon>core Calosphace</taxon>
    </lineage>
</organism>
<reference evidence="16" key="2">
    <citation type="submission" date="2020-08" db="EMBL/GenBank/DDBJ databases">
        <title>Plant Genome Project.</title>
        <authorList>
            <person name="Zhang R.-G."/>
        </authorList>
    </citation>
    <scope>NUCLEOTIDE SEQUENCE</scope>
    <source>
        <strain evidence="16">Huo1</strain>
        <tissue evidence="16">Leaf</tissue>
    </source>
</reference>
<dbReference type="SMART" id="SM00570">
    <property type="entry name" value="AWS"/>
    <property type="match status" value="1"/>
</dbReference>
<evidence type="ECO:0000256" key="9">
    <source>
        <dbReference type="ARBA" id="ARBA00022833"/>
    </source>
</evidence>
<protein>
    <recommendedName>
        <fullName evidence="18">Histone-lysine N-methyltransferase ASHH2</fullName>
    </recommendedName>
</protein>
<dbReference type="Pfam" id="PF07496">
    <property type="entry name" value="zf-CW"/>
    <property type="match status" value="1"/>
</dbReference>
<keyword evidence="3" id="KW-0158">Chromosome</keyword>
<feature type="compositionally biased region" description="Polar residues" evidence="11">
    <location>
        <begin position="170"/>
        <end position="183"/>
    </location>
</feature>
<dbReference type="PROSITE" id="PS50868">
    <property type="entry name" value="POST_SET"/>
    <property type="match status" value="1"/>
</dbReference>
<dbReference type="GO" id="GO:0032259">
    <property type="term" value="P:methylation"/>
    <property type="evidence" value="ECO:0007669"/>
    <property type="project" value="UniProtKB-KW"/>
</dbReference>
<evidence type="ECO:0000256" key="10">
    <source>
        <dbReference type="ARBA" id="ARBA00023242"/>
    </source>
</evidence>
<dbReference type="PROSITE" id="PS51215">
    <property type="entry name" value="AWS"/>
    <property type="match status" value="1"/>
</dbReference>
<dbReference type="SMART" id="SM00317">
    <property type="entry name" value="SET"/>
    <property type="match status" value="1"/>
</dbReference>
<dbReference type="Gene3D" id="2.170.270.10">
    <property type="entry name" value="SET domain"/>
    <property type="match status" value="1"/>
</dbReference>
<feature type="region of interest" description="Disordered" evidence="11">
    <location>
        <begin position="163"/>
        <end position="185"/>
    </location>
</feature>
<comment type="caution">
    <text evidence="16">The sequence shown here is derived from an EMBL/GenBank/DDBJ whole genome shotgun (WGS) entry which is preliminary data.</text>
</comment>
<dbReference type="InterPro" id="IPR044437">
    <property type="entry name" value="SETD2/Set2_SET"/>
</dbReference>
<dbReference type="GO" id="GO:0046975">
    <property type="term" value="F:histone H3K36 methyltransferase activity"/>
    <property type="evidence" value="ECO:0007669"/>
    <property type="project" value="InterPro"/>
</dbReference>